<keyword evidence="8" id="KW-1185">Reference proteome</keyword>
<evidence type="ECO:0000256" key="5">
    <source>
        <dbReference type="SAM" id="SignalP"/>
    </source>
</evidence>
<name>A0A934ISZ7_9HYPH</name>
<evidence type="ECO:0000313" key="8">
    <source>
        <dbReference type="Proteomes" id="UP000609531"/>
    </source>
</evidence>
<comment type="similarity">
    <text evidence="1">Belongs to the leucine-binding protein family.</text>
</comment>
<evidence type="ECO:0000256" key="2">
    <source>
        <dbReference type="ARBA" id="ARBA00022448"/>
    </source>
</evidence>
<dbReference type="InterPro" id="IPR028082">
    <property type="entry name" value="Peripla_BP_I"/>
</dbReference>
<organism evidence="7 8">
    <name type="scientific">Acuticoccus mangrovi</name>
    <dbReference type="NCBI Taxonomy" id="2796142"/>
    <lineage>
        <taxon>Bacteria</taxon>
        <taxon>Pseudomonadati</taxon>
        <taxon>Pseudomonadota</taxon>
        <taxon>Alphaproteobacteria</taxon>
        <taxon>Hyphomicrobiales</taxon>
        <taxon>Amorphaceae</taxon>
        <taxon>Acuticoccus</taxon>
    </lineage>
</organism>
<evidence type="ECO:0000256" key="4">
    <source>
        <dbReference type="ARBA" id="ARBA00022970"/>
    </source>
</evidence>
<protein>
    <submittedName>
        <fullName evidence="7">ABC transporter substrate-binding protein</fullName>
    </submittedName>
</protein>
<dbReference type="InterPro" id="IPR000709">
    <property type="entry name" value="Leu_Ile_Val-bd"/>
</dbReference>
<dbReference type="Gene3D" id="3.40.50.2300">
    <property type="match status" value="2"/>
</dbReference>
<evidence type="ECO:0000256" key="1">
    <source>
        <dbReference type="ARBA" id="ARBA00010062"/>
    </source>
</evidence>
<feature type="chain" id="PRO_5037135842" evidence="5">
    <location>
        <begin position="24"/>
        <end position="400"/>
    </location>
</feature>
<feature type="signal peptide" evidence="5">
    <location>
        <begin position="1"/>
        <end position="23"/>
    </location>
</feature>
<comment type="caution">
    <text evidence="7">The sequence shown here is derived from an EMBL/GenBank/DDBJ whole genome shotgun (WGS) entry which is preliminary data.</text>
</comment>
<dbReference type="Proteomes" id="UP000609531">
    <property type="component" value="Unassembled WGS sequence"/>
</dbReference>
<proteinExistence type="inferred from homology"/>
<dbReference type="InterPro" id="IPR028081">
    <property type="entry name" value="Leu-bd"/>
</dbReference>
<accession>A0A934ISZ7</accession>
<feature type="domain" description="Leucine-binding protein" evidence="6">
    <location>
        <begin position="30"/>
        <end position="375"/>
    </location>
</feature>
<dbReference type="GO" id="GO:0006865">
    <property type="term" value="P:amino acid transport"/>
    <property type="evidence" value="ECO:0007669"/>
    <property type="project" value="UniProtKB-KW"/>
</dbReference>
<evidence type="ECO:0000256" key="3">
    <source>
        <dbReference type="ARBA" id="ARBA00022729"/>
    </source>
</evidence>
<dbReference type="PANTHER" id="PTHR30483:SF6">
    <property type="entry name" value="PERIPLASMIC BINDING PROTEIN OF ABC TRANSPORTER FOR NATURAL AMINO ACIDS"/>
    <property type="match status" value="1"/>
</dbReference>
<dbReference type="AlphaFoldDB" id="A0A934ISZ7"/>
<keyword evidence="4" id="KW-0029">Amino-acid transport</keyword>
<gene>
    <name evidence="7" type="ORF">JCR33_20400</name>
</gene>
<keyword evidence="2" id="KW-0813">Transport</keyword>
<dbReference type="RefSeq" id="WP_198883977.1">
    <property type="nucleotide sequence ID" value="NZ_JAEKJA010000023.1"/>
</dbReference>
<dbReference type="PRINTS" id="PR00337">
    <property type="entry name" value="LEUILEVALBP"/>
</dbReference>
<reference evidence="7" key="1">
    <citation type="submission" date="2020-12" db="EMBL/GenBank/DDBJ databases">
        <title>Bacterial taxonomy.</title>
        <authorList>
            <person name="Pan X."/>
        </authorList>
    </citation>
    <scope>NUCLEOTIDE SEQUENCE</scope>
    <source>
        <strain evidence="7">B2012</strain>
    </source>
</reference>
<dbReference type="EMBL" id="JAEKJA010000023">
    <property type="protein sequence ID" value="MBJ3778073.1"/>
    <property type="molecule type" value="Genomic_DNA"/>
</dbReference>
<dbReference type="PANTHER" id="PTHR30483">
    <property type="entry name" value="LEUCINE-SPECIFIC-BINDING PROTEIN"/>
    <property type="match status" value="1"/>
</dbReference>
<evidence type="ECO:0000313" key="7">
    <source>
        <dbReference type="EMBL" id="MBJ3778073.1"/>
    </source>
</evidence>
<sequence>MRVKLTSFALLAVGLLAAAPAQAADDAKDPILIGMAIAKSGWMTAFDDDPSKAARIAVDDINAAGGVLGRPIELIEGDTKTDPTQAFKVGTELIDEGVDFLIASCDFDMGAPAALAAQNAGIATMSICSGSPKWGPQGIGPLVYTISVAVQAESYLSAEWAYEKMGWRSAYALKETDYTFTRSQCSGFKHHWGELDGTEFLGEDTYKIADSSIAVQITRIKALPEEPDFIMLCSTITAMPSIIRQLRAAGINAPLMTSMGADGDYWLESLPHLSDFYLPAHGSLYGDDPNPKVQEFMARFEERYGRLPTTSLAMMGYSVVQAFAIAAERAGTVDSEAIAAELNKFDNEPLLIGPRTFTEDVHIQTQVRGLMMEVEDGKMHSLGEYYTNKTPVPFEMLFQE</sequence>
<evidence type="ECO:0000259" key="6">
    <source>
        <dbReference type="Pfam" id="PF13458"/>
    </source>
</evidence>
<keyword evidence="3 5" id="KW-0732">Signal</keyword>
<dbReference type="Pfam" id="PF13458">
    <property type="entry name" value="Peripla_BP_6"/>
    <property type="match status" value="1"/>
</dbReference>
<dbReference type="SUPFAM" id="SSF53822">
    <property type="entry name" value="Periplasmic binding protein-like I"/>
    <property type="match status" value="1"/>
</dbReference>
<dbReference type="InterPro" id="IPR051010">
    <property type="entry name" value="BCAA_transport"/>
</dbReference>